<sequence>MEESEIHQKIVLNLSEVQIETIRNLFGFYNLDFDDQLDQNFGGNLQNVGKVTEEKGVQTDDQTLQDESREVPENNVFFVEQIERRGRM</sequence>
<gene>
    <name evidence="1" type="ORF">KUTeg_013617</name>
</gene>
<comment type="caution">
    <text evidence="1">The sequence shown here is derived from an EMBL/GenBank/DDBJ whole genome shotgun (WGS) entry which is preliminary data.</text>
</comment>
<keyword evidence="2" id="KW-1185">Reference proteome</keyword>
<proteinExistence type="predicted"/>
<name>A0ABQ9EZM2_TEGGR</name>
<protein>
    <submittedName>
        <fullName evidence="1">Uncharacterized protein</fullName>
    </submittedName>
</protein>
<organism evidence="1 2">
    <name type="scientific">Tegillarca granosa</name>
    <name type="common">Malaysian cockle</name>
    <name type="synonym">Anadara granosa</name>
    <dbReference type="NCBI Taxonomy" id="220873"/>
    <lineage>
        <taxon>Eukaryota</taxon>
        <taxon>Metazoa</taxon>
        <taxon>Spiralia</taxon>
        <taxon>Lophotrochozoa</taxon>
        <taxon>Mollusca</taxon>
        <taxon>Bivalvia</taxon>
        <taxon>Autobranchia</taxon>
        <taxon>Pteriomorphia</taxon>
        <taxon>Arcoida</taxon>
        <taxon>Arcoidea</taxon>
        <taxon>Arcidae</taxon>
        <taxon>Tegillarca</taxon>
    </lineage>
</organism>
<evidence type="ECO:0000313" key="2">
    <source>
        <dbReference type="Proteomes" id="UP001217089"/>
    </source>
</evidence>
<reference evidence="1 2" key="1">
    <citation type="submission" date="2022-12" db="EMBL/GenBank/DDBJ databases">
        <title>Chromosome-level genome of Tegillarca granosa.</title>
        <authorList>
            <person name="Kim J."/>
        </authorList>
    </citation>
    <scope>NUCLEOTIDE SEQUENCE [LARGE SCALE GENOMIC DNA]</scope>
    <source>
        <strain evidence="1">Teg-2019</strain>
        <tissue evidence="1">Adductor muscle</tissue>
    </source>
</reference>
<dbReference type="Proteomes" id="UP001217089">
    <property type="component" value="Unassembled WGS sequence"/>
</dbReference>
<evidence type="ECO:0000313" key="1">
    <source>
        <dbReference type="EMBL" id="KAJ8308743.1"/>
    </source>
</evidence>
<accession>A0ABQ9EZM2</accession>
<dbReference type="EMBL" id="JARBDR010000657">
    <property type="protein sequence ID" value="KAJ8308743.1"/>
    <property type="molecule type" value="Genomic_DNA"/>
</dbReference>